<dbReference type="OrthoDB" id="2506204at2759"/>
<dbReference type="PANTHER" id="PTHR14905:SF7">
    <property type="entry name" value="VON WILLEBRAND FACTOR A DOMAIN-CONTAINING PROTEIN 7"/>
    <property type="match status" value="1"/>
</dbReference>
<dbReference type="AlphaFoldDB" id="A0A1E3Q2N4"/>
<accession>A0A1E3Q2N4</accession>
<gene>
    <name evidence="3" type="ORF">LIPSTDRAFT_338225</name>
</gene>
<feature type="compositionally biased region" description="Basic and acidic residues" evidence="1">
    <location>
        <begin position="140"/>
        <end position="162"/>
    </location>
</feature>
<feature type="region of interest" description="Disordered" evidence="1">
    <location>
        <begin position="140"/>
        <end position="168"/>
    </location>
</feature>
<keyword evidence="4" id="KW-1185">Reference proteome</keyword>
<evidence type="ECO:0000256" key="2">
    <source>
        <dbReference type="SAM" id="SignalP"/>
    </source>
</evidence>
<dbReference type="InterPro" id="IPR010816">
    <property type="entry name" value="Het-C"/>
</dbReference>
<evidence type="ECO:0000313" key="3">
    <source>
        <dbReference type="EMBL" id="ODQ71926.1"/>
    </source>
</evidence>
<keyword evidence="2" id="KW-0732">Signal</keyword>
<feature type="chain" id="PRO_5009134061" description="Heterokaryon incompatibility Het-C" evidence="2">
    <location>
        <begin position="26"/>
        <end position="598"/>
    </location>
</feature>
<dbReference type="Pfam" id="PF07217">
    <property type="entry name" value="Het-C"/>
    <property type="match status" value="1"/>
</dbReference>
<name>A0A1E3Q2N4_LIPST</name>
<dbReference type="InterPro" id="IPR052577">
    <property type="entry name" value="VWA7"/>
</dbReference>
<dbReference type="STRING" id="675824.A0A1E3Q2N4"/>
<evidence type="ECO:0008006" key="5">
    <source>
        <dbReference type="Google" id="ProtNLM"/>
    </source>
</evidence>
<organism evidence="3 4">
    <name type="scientific">Lipomyces starkeyi NRRL Y-11557</name>
    <dbReference type="NCBI Taxonomy" id="675824"/>
    <lineage>
        <taxon>Eukaryota</taxon>
        <taxon>Fungi</taxon>
        <taxon>Dikarya</taxon>
        <taxon>Ascomycota</taxon>
        <taxon>Saccharomycotina</taxon>
        <taxon>Lipomycetes</taxon>
        <taxon>Lipomycetales</taxon>
        <taxon>Lipomycetaceae</taxon>
        <taxon>Lipomyces</taxon>
    </lineage>
</organism>
<feature type="non-terminal residue" evidence="3">
    <location>
        <position position="598"/>
    </location>
</feature>
<reference evidence="3 4" key="1">
    <citation type="journal article" date="2016" name="Proc. Natl. Acad. Sci. U.S.A.">
        <title>Comparative genomics of biotechnologically important yeasts.</title>
        <authorList>
            <person name="Riley R."/>
            <person name="Haridas S."/>
            <person name="Wolfe K.H."/>
            <person name="Lopes M.R."/>
            <person name="Hittinger C.T."/>
            <person name="Goeker M."/>
            <person name="Salamov A.A."/>
            <person name="Wisecaver J.H."/>
            <person name="Long T.M."/>
            <person name="Calvey C.H."/>
            <person name="Aerts A.L."/>
            <person name="Barry K.W."/>
            <person name="Choi C."/>
            <person name="Clum A."/>
            <person name="Coughlan A.Y."/>
            <person name="Deshpande S."/>
            <person name="Douglass A.P."/>
            <person name="Hanson S.J."/>
            <person name="Klenk H.-P."/>
            <person name="LaButti K.M."/>
            <person name="Lapidus A."/>
            <person name="Lindquist E.A."/>
            <person name="Lipzen A.M."/>
            <person name="Meier-Kolthoff J.P."/>
            <person name="Ohm R.A."/>
            <person name="Otillar R.P."/>
            <person name="Pangilinan J.L."/>
            <person name="Peng Y."/>
            <person name="Rokas A."/>
            <person name="Rosa C.A."/>
            <person name="Scheuner C."/>
            <person name="Sibirny A.A."/>
            <person name="Slot J.C."/>
            <person name="Stielow J.B."/>
            <person name="Sun H."/>
            <person name="Kurtzman C.P."/>
            <person name="Blackwell M."/>
            <person name="Grigoriev I.V."/>
            <person name="Jeffries T.W."/>
        </authorList>
    </citation>
    <scope>NUCLEOTIDE SEQUENCE [LARGE SCALE GENOMIC DNA]</scope>
    <source>
        <strain evidence="3 4">NRRL Y-11557</strain>
    </source>
</reference>
<dbReference type="EMBL" id="KV454296">
    <property type="protein sequence ID" value="ODQ71926.1"/>
    <property type="molecule type" value="Genomic_DNA"/>
</dbReference>
<dbReference type="PANTHER" id="PTHR14905">
    <property type="entry name" value="NG37"/>
    <property type="match status" value="1"/>
</dbReference>
<dbReference type="Proteomes" id="UP000094385">
    <property type="component" value="Unassembled WGS sequence"/>
</dbReference>
<protein>
    <recommendedName>
        <fullName evidence="5">Heterokaryon incompatibility Het-C</fullName>
    </recommendedName>
</protein>
<proteinExistence type="predicted"/>
<sequence length="598" mass="66056">MHSSVIRFSVILLVAIVTIPSGVSAFGAGNIPSVSAIEGKNFRHGDIEDTLATVIMSAGGLISKLTGGKKFNDISIKRVYFGNWLRDYSQAVDVGTLSRGVGLDTIRVFIWVLSFLAFGYATEEFEVTNERLGVYRPEEHIDNPKDYADNQDARKYDPRLRGPVDPQELGIDPHTGMKNYIANDRGGWSTSSQYIRSSLEQSIHCGRRYSSSGNKADHYESFRLLGQALHCLEDFSAHSNYVELTLRELGYENVFPHVGTQTSINLNGKRVYPLITGTFGSLDFLHSLLGEAQDHLSQTEVEDLHESLDQGRNSTDSSDVLKGLLSKVPISIPSTAFAPEDRYSSSRGLDNGDYSSSYYQEPQMTTNLGDEIDRLTADSRASAPNANNMNVEELIQKIYPFLAFRDKIMKAIDAGLEKIPFLDALIDKISDALTVYVMGLIAPFVTPLIEGVVKQMQKGSQLAVENKDQEEVWHDPHSDNPTHSYLSKDHFSLYLNEPAGKVAKEVVSYVVPLIVQAWENTDVDPDEVLSKVLNVFHHPALASTEIQHRMRQVVQTWVDGLGRDKNKVISSLSSDGVLRGANHMGGKAPAGGHDHGSL</sequence>
<feature type="signal peptide" evidence="2">
    <location>
        <begin position="1"/>
        <end position="25"/>
    </location>
</feature>
<evidence type="ECO:0000256" key="1">
    <source>
        <dbReference type="SAM" id="MobiDB-lite"/>
    </source>
</evidence>
<evidence type="ECO:0000313" key="4">
    <source>
        <dbReference type="Proteomes" id="UP000094385"/>
    </source>
</evidence>